<dbReference type="PANTHER" id="PTHR30308:SF2">
    <property type="entry name" value="SSRA-BINDING PROTEIN"/>
    <property type="match status" value="1"/>
</dbReference>
<dbReference type="PROSITE" id="PS01317">
    <property type="entry name" value="SSRP"/>
    <property type="match status" value="1"/>
</dbReference>
<keyword evidence="2 3" id="KW-0694">RNA-binding</keyword>
<dbReference type="RefSeq" id="WP_346757484.1">
    <property type="nucleotide sequence ID" value="NZ_JAUJEB010000001.1"/>
</dbReference>
<dbReference type="InterPro" id="IPR000037">
    <property type="entry name" value="SsrA-bd_prot"/>
</dbReference>
<dbReference type="CDD" id="cd09294">
    <property type="entry name" value="SmpB"/>
    <property type="match status" value="1"/>
</dbReference>
<proteinExistence type="inferred from homology"/>
<organism evidence="4 5">
    <name type="scientific">Agaribacillus aureus</name>
    <dbReference type="NCBI Taxonomy" id="3051825"/>
    <lineage>
        <taxon>Bacteria</taxon>
        <taxon>Pseudomonadati</taxon>
        <taxon>Bacteroidota</taxon>
        <taxon>Cytophagia</taxon>
        <taxon>Cytophagales</taxon>
        <taxon>Splendidivirgaceae</taxon>
        <taxon>Agaribacillus</taxon>
    </lineage>
</organism>
<evidence type="ECO:0000313" key="4">
    <source>
        <dbReference type="EMBL" id="MDN5212161.1"/>
    </source>
</evidence>
<dbReference type="PANTHER" id="PTHR30308">
    <property type="entry name" value="TMRNA-BINDING COMPONENT OF TRANS-TRANSLATION TAGGING COMPLEX"/>
    <property type="match status" value="1"/>
</dbReference>
<reference evidence="4" key="1">
    <citation type="submission" date="2023-06" db="EMBL/GenBank/DDBJ databases">
        <title>Genomic of Agaribacillus aureum.</title>
        <authorList>
            <person name="Wang G."/>
        </authorList>
    </citation>
    <scope>NUCLEOTIDE SEQUENCE</scope>
    <source>
        <strain evidence="4">BMA12</strain>
    </source>
</reference>
<comment type="subcellular location">
    <subcellularLocation>
        <location evidence="3">Cytoplasm</location>
    </subcellularLocation>
    <text evidence="3">The tmRNA-SmpB complex associates with stalled 70S ribosomes.</text>
</comment>
<keyword evidence="1 3" id="KW-0963">Cytoplasm</keyword>
<name>A0ABT8L4I4_9BACT</name>
<dbReference type="NCBIfam" id="TIGR00086">
    <property type="entry name" value="smpB"/>
    <property type="match status" value="1"/>
</dbReference>
<comment type="caution">
    <text evidence="4">The sequence shown here is derived from an EMBL/GenBank/DDBJ whole genome shotgun (WGS) entry which is preliminary data.</text>
</comment>
<dbReference type="Gene3D" id="2.40.280.10">
    <property type="match status" value="1"/>
</dbReference>
<protein>
    <recommendedName>
        <fullName evidence="3">SsrA-binding protein</fullName>
    </recommendedName>
    <alternativeName>
        <fullName evidence="3">Small protein B</fullName>
    </alternativeName>
</protein>
<accession>A0ABT8L4I4</accession>
<comment type="similarity">
    <text evidence="3">Belongs to the SmpB family.</text>
</comment>
<evidence type="ECO:0000256" key="2">
    <source>
        <dbReference type="ARBA" id="ARBA00022884"/>
    </source>
</evidence>
<dbReference type="SUPFAM" id="SSF74982">
    <property type="entry name" value="Small protein B (SmpB)"/>
    <property type="match status" value="1"/>
</dbReference>
<comment type="function">
    <text evidence="3">Required for rescue of stalled ribosomes mediated by trans-translation. Binds to transfer-messenger RNA (tmRNA), required for stable association of tmRNA with ribosomes. tmRNA and SmpB together mimic tRNA shape, replacing the anticodon stem-loop with SmpB. tmRNA is encoded by the ssrA gene; the 2 termini fold to resemble tRNA(Ala) and it encodes a 'tag peptide', a short internal open reading frame. During trans-translation Ala-aminoacylated tmRNA acts like a tRNA, entering the A-site of stalled ribosomes, displacing the stalled mRNA. The ribosome then switches to translate the ORF on the tmRNA; the nascent peptide is terminated with the 'tag peptide' encoded by the tmRNA and targeted for degradation. The ribosome is freed to recommence translation, which seems to be the essential function of trans-translation.</text>
</comment>
<evidence type="ECO:0000256" key="3">
    <source>
        <dbReference type="HAMAP-Rule" id="MF_00023"/>
    </source>
</evidence>
<sequence length="155" mass="18167">MADKQNKFSNNINIKNKSARYEYEFLDKFIAGIVLTGTEIKSIREGKVNLQDAFCTFQNHELWVRQMRISPYELGTHYNHDASRIRKLLLNKKELQKLKKTKEEKGLTIVPTRLFINDRGLAKLEIALAKGKKLHDKRDTLKQKDLDREIKRLGL</sequence>
<dbReference type="InterPro" id="IPR023620">
    <property type="entry name" value="SmpB"/>
</dbReference>
<evidence type="ECO:0000256" key="1">
    <source>
        <dbReference type="ARBA" id="ARBA00022490"/>
    </source>
</evidence>
<evidence type="ECO:0000313" key="5">
    <source>
        <dbReference type="Proteomes" id="UP001172083"/>
    </source>
</evidence>
<dbReference type="HAMAP" id="MF_00023">
    <property type="entry name" value="SmpB"/>
    <property type="match status" value="1"/>
</dbReference>
<dbReference type="NCBIfam" id="NF003843">
    <property type="entry name" value="PRK05422.1"/>
    <property type="match status" value="1"/>
</dbReference>
<keyword evidence="5" id="KW-1185">Reference proteome</keyword>
<gene>
    <name evidence="3 4" type="primary">smpB</name>
    <name evidence="4" type="ORF">QQ020_08865</name>
</gene>
<dbReference type="Proteomes" id="UP001172083">
    <property type="component" value="Unassembled WGS sequence"/>
</dbReference>
<dbReference type="InterPro" id="IPR020081">
    <property type="entry name" value="SsrA-bd_prot_CS"/>
</dbReference>
<dbReference type="EMBL" id="JAUJEB010000001">
    <property type="protein sequence ID" value="MDN5212161.1"/>
    <property type="molecule type" value="Genomic_DNA"/>
</dbReference>
<dbReference type="Pfam" id="PF01668">
    <property type="entry name" value="SmpB"/>
    <property type="match status" value="1"/>
</dbReference>